<dbReference type="PANTHER" id="PTHR11817">
    <property type="entry name" value="PYRUVATE KINASE"/>
    <property type="match status" value="1"/>
</dbReference>
<dbReference type="UniPathway" id="UPA00109">
    <property type="reaction ID" value="UER00188"/>
</dbReference>
<dbReference type="InterPro" id="IPR040442">
    <property type="entry name" value="Pyrv_kinase-like_dom_sf"/>
</dbReference>
<reference evidence="16" key="1">
    <citation type="submission" date="2018-05" db="EMBL/GenBank/DDBJ databases">
        <authorList>
            <person name="Lanie J.A."/>
            <person name="Ng W.-L."/>
            <person name="Kazmierczak K.M."/>
            <person name="Andrzejewski T.M."/>
            <person name="Davidsen T.M."/>
            <person name="Wayne K.J."/>
            <person name="Tettelin H."/>
            <person name="Glass J.I."/>
            <person name="Rusch D."/>
            <person name="Podicherti R."/>
            <person name="Tsui H.-C.T."/>
            <person name="Winkler M.E."/>
        </authorList>
    </citation>
    <scope>NUCLEOTIDE SEQUENCE</scope>
</reference>
<keyword evidence="8" id="KW-0547">Nucleotide-binding</keyword>
<dbReference type="InterPro" id="IPR015813">
    <property type="entry name" value="Pyrv/PenolPyrv_kinase-like_dom"/>
</dbReference>
<evidence type="ECO:0000256" key="3">
    <source>
        <dbReference type="ARBA" id="ARBA00004997"/>
    </source>
</evidence>
<dbReference type="InterPro" id="IPR001697">
    <property type="entry name" value="Pyr_Knase"/>
</dbReference>
<name>A0A381Q4A4_9ZZZZ</name>
<keyword evidence="10" id="KW-0067">ATP-binding</keyword>
<evidence type="ECO:0000256" key="7">
    <source>
        <dbReference type="ARBA" id="ARBA00022723"/>
    </source>
</evidence>
<dbReference type="NCBIfam" id="NF004491">
    <property type="entry name" value="PRK05826.1"/>
    <property type="match status" value="1"/>
</dbReference>
<evidence type="ECO:0000259" key="15">
    <source>
        <dbReference type="Pfam" id="PF02887"/>
    </source>
</evidence>
<evidence type="ECO:0000256" key="13">
    <source>
        <dbReference type="ARBA" id="ARBA00023317"/>
    </source>
</evidence>
<evidence type="ECO:0000256" key="4">
    <source>
        <dbReference type="ARBA" id="ARBA00008663"/>
    </source>
</evidence>
<evidence type="ECO:0000313" key="16">
    <source>
        <dbReference type="EMBL" id="SUZ74165.1"/>
    </source>
</evidence>
<dbReference type="Gene3D" id="3.20.20.60">
    <property type="entry name" value="Phosphoenolpyruvate-binding domains"/>
    <property type="match status" value="1"/>
</dbReference>
<gene>
    <name evidence="16" type="ORF">METZ01_LOCUS27019</name>
</gene>
<evidence type="ECO:0000256" key="9">
    <source>
        <dbReference type="ARBA" id="ARBA00022777"/>
    </source>
</evidence>
<comment type="cofactor">
    <cofactor evidence="1">
        <name>Mg(2+)</name>
        <dbReference type="ChEBI" id="CHEBI:18420"/>
    </cofactor>
</comment>
<dbReference type="FunFam" id="3.20.20.60:FF:000025">
    <property type="entry name" value="Pyruvate kinase"/>
    <property type="match status" value="1"/>
</dbReference>
<evidence type="ECO:0000256" key="1">
    <source>
        <dbReference type="ARBA" id="ARBA00001946"/>
    </source>
</evidence>
<feature type="domain" description="Pyruvate kinase barrel" evidence="14">
    <location>
        <begin position="3"/>
        <end position="319"/>
    </location>
</feature>
<feature type="domain" description="Pyruvate kinase C-terminal" evidence="15">
    <location>
        <begin position="350"/>
        <end position="452"/>
    </location>
</feature>
<keyword evidence="12" id="KW-0324">Glycolysis</keyword>
<sequence>MLSTKIVCTIGPASDSPKRLAELAAAGMNVARLNFSHGTHDSHKKIIEQIRKLNRSRQFPIALLLDTQGPEIRTGNEVVTLISSERVTVSSPPHEETEGTLFVNYSALKRDLEPGNYISIDGGLVSLKVLGKNERGLDCEVIDGGVVKGHRHVNLPGTIVKLPGITETDKQDILFGVKQKVDVIALSFVRSSETIREVRDLLGEHAQHIKIIAKIENQEGVDRLVEIVQEADGVMVARGDLGIEVEMEEVPQIQRRIAYLCAKFGKRLIVATQMLESMIENPVPTRAEVTDVANAVFEQSDAIMLSGETSVGKYPVRSVETLIRIARRTENFPGVNFTEKLIKGNNGQHLAASAIQIATNLKIRATVVITRNGRGAGYLSNLRPRRIGIYSFTNSPKVFTSMMLYRGVYPFLMELRDNPEDTIQDALGILQKTEGFAAEEQVVVLANILTGEGYRTSLQIRSIPAA</sequence>
<keyword evidence="6" id="KW-0808">Transferase</keyword>
<dbReference type="Pfam" id="PF02887">
    <property type="entry name" value="PK_C"/>
    <property type="match status" value="1"/>
</dbReference>
<comment type="similarity">
    <text evidence="4">Belongs to the pyruvate kinase family.</text>
</comment>
<keyword evidence="9" id="KW-0418">Kinase</keyword>
<dbReference type="GO" id="GO:0000287">
    <property type="term" value="F:magnesium ion binding"/>
    <property type="evidence" value="ECO:0007669"/>
    <property type="project" value="InterPro"/>
</dbReference>
<dbReference type="NCBIfam" id="TIGR01064">
    <property type="entry name" value="pyruv_kin"/>
    <property type="match status" value="1"/>
</dbReference>
<protein>
    <recommendedName>
        <fullName evidence="5">pyruvate kinase</fullName>
        <ecNumber evidence="5">2.7.1.40</ecNumber>
    </recommendedName>
</protein>
<dbReference type="GO" id="GO:0030955">
    <property type="term" value="F:potassium ion binding"/>
    <property type="evidence" value="ECO:0007669"/>
    <property type="project" value="InterPro"/>
</dbReference>
<dbReference type="EMBL" id="UINC01001202">
    <property type="protein sequence ID" value="SUZ74165.1"/>
    <property type="molecule type" value="Genomic_DNA"/>
</dbReference>
<dbReference type="Gene3D" id="2.40.33.10">
    <property type="entry name" value="PK beta-barrel domain-like"/>
    <property type="match status" value="1"/>
</dbReference>
<dbReference type="EC" id="2.7.1.40" evidence="5"/>
<evidence type="ECO:0000256" key="11">
    <source>
        <dbReference type="ARBA" id="ARBA00022842"/>
    </source>
</evidence>
<keyword evidence="7" id="KW-0479">Metal-binding</keyword>
<dbReference type="SUPFAM" id="SSF50800">
    <property type="entry name" value="PK beta-barrel domain-like"/>
    <property type="match status" value="1"/>
</dbReference>
<dbReference type="PROSITE" id="PS00110">
    <property type="entry name" value="PYRUVATE_KINASE"/>
    <property type="match status" value="1"/>
</dbReference>
<dbReference type="GO" id="GO:0005524">
    <property type="term" value="F:ATP binding"/>
    <property type="evidence" value="ECO:0007669"/>
    <property type="project" value="UniProtKB-KW"/>
</dbReference>
<dbReference type="InterPro" id="IPR015793">
    <property type="entry name" value="Pyrv_Knase_brl"/>
</dbReference>
<evidence type="ECO:0000256" key="6">
    <source>
        <dbReference type="ARBA" id="ARBA00022679"/>
    </source>
</evidence>
<dbReference type="Pfam" id="PF00224">
    <property type="entry name" value="PK"/>
    <property type="match status" value="1"/>
</dbReference>
<dbReference type="AlphaFoldDB" id="A0A381Q4A4"/>
<evidence type="ECO:0000259" key="14">
    <source>
        <dbReference type="Pfam" id="PF00224"/>
    </source>
</evidence>
<accession>A0A381Q4A4</accession>
<organism evidence="16">
    <name type="scientific">marine metagenome</name>
    <dbReference type="NCBI Taxonomy" id="408172"/>
    <lineage>
        <taxon>unclassified sequences</taxon>
        <taxon>metagenomes</taxon>
        <taxon>ecological metagenomes</taxon>
    </lineage>
</organism>
<comment type="pathway">
    <text evidence="3">Carbohydrate degradation; glycolysis; pyruvate from D-glyceraldehyde 3-phosphate: step 5/5.</text>
</comment>
<dbReference type="InterPro" id="IPR015806">
    <property type="entry name" value="Pyrv_Knase_insert_dom_sf"/>
</dbReference>
<dbReference type="PRINTS" id="PR01050">
    <property type="entry name" value="PYRUVTKNASE"/>
</dbReference>
<dbReference type="SUPFAM" id="SSF52935">
    <property type="entry name" value="PK C-terminal domain-like"/>
    <property type="match status" value="1"/>
</dbReference>
<dbReference type="InterPro" id="IPR015795">
    <property type="entry name" value="Pyrv_Knase_C"/>
</dbReference>
<comment type="cofactor">
    <cofactor evidence="2">
        <name>K(+)</name>
        <dbReference type="ChEBI" id="CHEBI:29103"/>
    </cofactor>
</comment>
<evidence type="ECO:0000256" key="8">
    <source>
        <dbReference type="ARBA" id="ARBA00022741"/>
    </source>
</evidence>
<dbReference type="GO" id="GO:0004743">
    <property type="term" value="F:pyruvate kinase activity"/>
    <property type="evidence" value="ECO:0007669"/>
    <property type="project" value="UniProtKB-EC"/>
</dbReference>
<evidence type="ECO:0000256" key="10">
    <source>
        <dbReference type="ARBA" id="ARBA00022840"/>
    </source>
</evidence>
<proteinExistence type="inferred from homology"/>
<dbReference type="Gene3D" id="3.40.1380.20">
    <property type="entry name" value="Pyruvate kinase, C-terminal domain"/>
    <property type="match status" value="1"/>
</dbReference>
<evidence type="ECO:0000256" key="2">
    <source>
        <dbReference type="ARBA" id="ARBA00001958"/>
    </source>
</evidence>
<dbReference type="GO" id="GO:0016301">
    <property type="term" value="F:kinase activity"/>
    <property type="evidence" value="ECO:0007669"/>
    <property type="project" value="UniProtKB-KW"/>
</dbReference>
<evidence type="ECO:0000256" key="5">
    <source>
        <dbReference type="ARBA" id="ARBA00012142"/>
    </source>
</evidence>
<dbReference type="InterPro" id="IPR018209">
    <property type="entry name" value="Pyrv_Knase_AS"/>
</dbReference>
<dbReference type="InterPro" id="IPR036918">
    <property type="entry name" value="Pyrv_Knase_C_sf"/>
</dbReference>
<keyword evidence="13" id="KW-0670">Pyruvate</keyword>
<keyword evidence="11" id="KW-0460">Magnesium</keyword>
<dbReference type="SUPFAM" id="SSF51621">
    <property type="entry name" value="Phosphoenolpyruvate/pyruvate domain"/>
    <property type="match status" value="1"/>
</dbReference>
<dbReference type="InterPro" id="IPR011037">
    <property type="entry name" value="Pyrv_Knase-like_insert_dom_sf"/>
</dbReference>
<evidence type="ECO:0000256" key="12">
    <source>
        <dbReference type="ARBA" id="ARBA00023152"/>
    </source>
</evidence>